<reference evidence="1 2" key="1">
    <citation type="submission" date="2019-01" db="EMBL/GenBank/DDBJ databases">
        <title>Draft genome sequence of Psathyrella aberdarensis IHI B618.</title>
        <authorList>
            <person name="Buettner E."/>
            <person name="Kellner H."/>
        </authorList>
    </citation>
    <scope>NUCLEOTIDE SEQUENCE [LARGE SCALE GENOMIC DNA]</scope>
    <source>
        <strain evidence="1 2">IHI B618</strain>
    </source>
</reference>
<keyword evidence="2" id="KW-1185">Reference proteome</keyword>
<evidence type="ECO:0000313" key="2">
    <source>
        <dbReference type="Proteomes" id="UP000290288"/>
    </source>
</evidence>
<evidence type="ECO:0000313" key="1">
    <source>
        <dbReference type="EMBL" id="RXW11325.1"/>
    </source>
</evidence>
<organism evidence="1 2">
    <name type="scientific">Candolleomyces aberdarensis</name>
    <dbReference type="NCBI Taxonomy" id="2316362"/>
    <lineage>
        <taxon>Eukaryota</taxon>
        <taxon>Fungi</taxon>
        <taxon>Dikarya</taxon>
        <taxon>Basidiomycota</taxon>
        <taxon>Agaricomycotina</taxon>
        <taxon>Agaricomycetes</taxon>
        <taxon>Agaricomycetidae</taxon>
        <taxon>Agaricales</taxon>
        <taxon>Agaricineae</taxon>
        <taxon>Psathyrellaceae</taxon>
        <taxon>Candolleomyces</taxon>
    </lineage>
</organism>
<dbReference type="Proteomes" id="UP000290288">
    <property type="component" value="Unassembled WGS sequence"/>
</dbReference>
<protein>
    <submittedName>
        <fullName evidence="1">Uncharacterized protein</fullName>
    </submittedName>
</protein>
<dbReference type="AlphaFoldDB" id="A0A4Q2CZP7"/>
<proteinExistence type="predicted"/>
<dbReference type="EMBL" id="SDEE01002034">
    <property type="protein sequence ID" value="RXW11325.1"/>
    <property type="molecule type" value="Genomic_DNA"/>
</dbReference>
<comment type="caution">
    <text evidence="1">The sequence shown here is derived from an EMBL/GenBank/DDBJ whole genome shotgun (WGS) entry which is preliminary data.</text>
</comment>
<gene>
    <name evidence="1" type="ORF">EST38_g14530</name>
</gene>
<sequence>MRRQQPHNSLAATLVFDFTLQQHGVGRPAQLGGSYRASLLARQYDARVSVLAEGNHSGSIEALAACPSHICRSTLDSNRLAIFDLPPTQLSEPQASFSTPTLLSTYGSPEDNPSEILAMPLHRRYGRLTTARTQYMAKELRRLITPAMHSLSVIDNGPGITSLKWETTRYIFDGCPDLHLTRPGERKQIELSSRSYGRSRGGIGRDLLERLRGSIPDADVLSDLSSNLNAVTGTLTSPLEDLGSSMPAESSAFRGEGVKFRRESTFLDISVLLYIHPDHPYIKISRLYLVACTEFKRKDRPPASWDLNGAYNSCIYVPDPDFLATYRSEAQKLGQQETLDLLARPQ</sequence>
<name>A0A4Q2CZP7_9AGAR</name>
<accession>A0A4Q2CZP7</accession>